<evidence type="ECO:0000313" key="10">
    <source>
        <dbReference type="Proteomes" id="UP001054846"/>
    </source>
</evidence>
<reference evidence="9 10" key="1">
    <citation type="journal article" date="2021" name="Genome Biol. Evol.">
        <title>Complete Genome Sequencing of a Novel Gloeobacter Species from a Waterfall Cave in Mexico.</title>
        <authorList>
            <person name="Saw J.H."/>
            <person name="Cardona T."/>
            <person name="Montejano G."/>
        </authorList>
    </citation>
    <scope>NUCLEOTIDE SEQUENCE [LARGE SCALE GENOMIC DNA]</scope>
    <source>
        <strain evidence="9">MG652769</strain>
    </source>
</reference>
<proteinExistence type="predicted"/>
<evidence type="ECO:0000256" key="5">
    <source>
        <dbReference type="ARBA" id="ARBA00022989"/>
    </source>
</evidence>
<dbReference type="PANTHER" id="PTHR23513:SF11">
    <property type="entry name" value="STAPHYLOFERRIN A TRANSPORTER"/>
    <property type="match status" value="1"/>
</dbReference>
<dbReference type="PROSITE" id="PS50850">
    <property type="entry name" value="MFS"/>
    <property type="match status" value="1"/>
</dbReference>
<evidence type="ECO:0000256" key="1">
    <source>
        <dbReference type="ARBA" id="ARBA00004651"/>
    </source>
</evidence>
<dbReference type="Pfam" id="PF05977">
    <property type="entry name" value="MFS_3"/>
    <property type="match status" value="1"/>
</dbReference>
<feature type="transmembrane region" description="Helical" evidence="7">
    <location>
        <begin position="116"/>
        <end position="139"/>
    </location>
</feature>
<feature type="transmembrane region" description="Helical" evidence="7">
    <location>
        <begin position="247"/>
        <end position="270"/>
    </location>
</feature>
<keyword evidence="6 7" id="KW-0472">Membrane</keyword>
<dbReference type="InterPro" id="IPR010290">
    <property type="entry name" value="TM_effector"/>
</dbReference>
<feature type="transmembrane region" description="Helical" evidence="7">
    <location>
        <begin position="71"/>
        <end position="95"/>
    </location>
</feature>
<evidence type="ECO:0000259" key="8">
    <source>
        <dbReference type="PROSITE" id="PS50850"/>
    </source>
</evidence>
<dbReference type="InterPro" id="IPR020846">
    <property type="entry name" value="MFS_dom"/>
</dbReference>
<protein>
    <submittedName>
        <fullName evidence="9">MFS transporter</fullName>
    </submittedName>
</protein>
<comment type="subcellular location">
    <subcellularLocation>
        <location evidence="1">Cell membrane</location>
        <topology evidence="1">Multi-pass membrane protein</topology>
    </subcellularLocation>
</comment>
<evidence type="ECO:0000256" key="6">
    <source>
        <dbReference type="ARBA" id="ARBA00023136"/>
    </source>
</evidence>
<sequence length="378" mass="39699">MSGNCMRMVEPISPVLPIRRDELHIALFDHLGALRYRDFRLFFAGAFLSNVGGWIQVIAQGWLVLSLDDSPFWLGAVGFAGGLPALLFSLVGGVFADRFDRQRLLVSAMGVQMVMAASLGALTLAGMVTLWQVAALAFVTGLSMALSGPAYQTVARDLAVDEVTSAIALNAAQFNLARAIGPSIAAVLLASAGSAVCFFLNAASYAVVITTLLRVKLPSRPTPDTLSFRCSLVEAFRYVRDNPTVQWLLLIIAVSSVFAMPYITLLPLFAKDILQVGAAGLGLLTGAVGVGAVSGSLLIAWLGDRLGKGRIVFLASLGLGLSLVGFALSTSFGFSLVALALLGASVVGQITVVNTLLQTTVPTRLLGRVMSFFNVSSG</sequence>
<dbReference type="Proteomes" id="UP001054846">
    <property type="component" value="Chromosome"/>
</dbReference>
<feature type="transmembrane region" description="Helical" evidence="7">
    <location>
        <begin position="334"/>
        <end position="357"/>
    </location>
</feature>
<feature type="transmembrane region" description="Helical" evidence="7">
    <location>
        <begin position="184"/>
        <end position="213"/>
    </location>
</feature>
<name>A0ABY3PS42_9CYAN</name>
<dbReference type="SUPFAM" id="SSF103473">
    <property type="entry name" value="MFS general substrate transporter"/>
    <property type="match status" value="1"/>
</dbReference>
<dbReference type="Gene3D" id="1.20.1250.20">
    <property type="entry name" value="MFS general substrate transporter like domains"/>
    <property type="match status" value="1"/>
</dbReference>
<keyword evidence="10" id="KW-1185">Reference proteome</keyword>
<organism evidence="9 10">
    <name type="scientific">Gloeobacter morelensis MG652769</name>
    <dbReference type="NCBI Taxonomy" id="2781736"/>
    <lineage>
        <taxon>Bacteria</taxon>
        <taxon>Bacillati</taxon>
        <taxon>Cyanobacteriota</taxon>
        <taxon>Cyanophyceae</taxon>
        <taxon>Gloeobacterales</taxon>
        <taxon>Gloeobacteraceae</taxon>
        <taxon>Gloeobacter</taxon>
        <taxon>Gloeobacter morelensis</taxon>
    </lineage>
</organism>
<evidence type="ECO:0000256" key="3">
    <source>
        <dbReference type="ARBA" id="ARBA00022475"/>
    </source>
</evidence>
<dbReference type="RefSeq" id="WP_230843707.1">
    <property type="nucleotide sequence ID" value="NZ_CP063845.1"/>
</dbReference>
<keyword evidence="5 7" id="KW-1133">Transmembrane helix</keyword>
<feature type="domain" description="Major facilitator superfamily (MFS) profile" evidence="8">
    <location>
        <begin position="38"/>
        <end position="378"/>
    </location>
</feature>
<accession>A0ABY3PS42</accession>
<keyword evidence="2" id="KW-0813">Transport</keyword>
<evidence type="ECO:0000256" key="2">
    <source>
        <dbReference type="ARBA" id="ARBA00022448"/>
    </source>
</evidence>
<feature type="transmembrane region" description="Helical" evidence="7">
    <location>
        <begin position="276"/>
        <end position="299"/>
    </location>
</feature>
<gene>
    <name evidence="9" type="ORF">ISF26_09765</name>
</gene>
<evidence type="ECO:0000256" key="4">
    <source>
        <dbReference type="ARBA" id="ARBA00022692"/>
    </source>
</evidence>
<dbReference type="EMBL" id="CP063845">
    <property type="protein sequence ID" value="UFP96471.1"/>
    <property type="molecule type" value="Genomic_DNA"/>
</dbReference>
<keyword evidence="3" id="KW-1003">Cell membrane</keyword>
<keyword evidence="4 7" id="KW-0812">Transmembrane</keyword>
<dbReference type="CDD" id="cd06173">
    <property type="entry name" value="MFS_MefA_like"/>
    <property type="match status" value="1"/>
</dbReference>
<dbReference type="InterPro" id="IPR036259">
    <property type="entry name" value="MFS_trans_sf"/>
</dbReference>
<feature type="transmembrane region" description="Helical" evidence="7">
    <location>
        <begin position="41"/>
        <end position="65"/>
    </location>
</feature>
<evidence type="ECO:0000313" key="9">
    <source>
        <dbReference type="EMBL" id="UFP96471.1"/>
    </source>
</evidence>
<feature type="transmembrane region" description="Helical" evidence="7">
    <location>
        <begin position="311"/>
        <end position="328"/>
    </location>
</feature>
<evidence type="ECO:0000256" key="7">
    <source>
        <dbReference type="SAM" id="Phobius"/>
    </source>
</evidence>
<dbReference type="PANTHER" id="PTHR23513">
    <property type="entry name" value="INTEGRAL MEMBRANE EFFLUX PROTEIN-RELATED"/>
    <property type="match status" value="1"/>
</dbReference>